<dbReference type="KEGG" id="ypj:CH55_4333"/>
<dbReference type="AlphaFoldDB" id="A0A3G5KYW3"/>
<dbReference type="EMBL" id="AE017043">
    <property type="protein sequence ID" value="AAS58600.1"/>
    <property type="molecule type" value="Genomic_DNA"/>
</dbReference>
<dbReference type="KEGG" id="ypm:YP_pCD90"/>
<proteinExistence type="predicted"/>
<evidence type="ECO:0000256" key="1">
    <source>
        <dbReference type="SAM" id="Coils"/>
    </source>
</evidence>
<name>A0A3G5KYW3_YERPE</name>
<dbReference type="EMBL" id="UAVH01000010">
    <property type="protein sequence ID" value="SQA49022.1"/>
    <property type="molecule type" value="Genomic_DNA"/>
</dbReference>
<feature type="coiled-coil region" evidence="1">
    <location>
        <begin position="19"/>
        <end position="53"/>
    </location>
</feature>
<dbReference type="KEGG" id="ypw:CH59_4441"/>
<evidence type="ECO:0000313" key="2">
    <source>
        <dbReference type="EMBL" id="AAS58600.1"/>
    </source>
</evidence>
<dbReference type="KEGG" id="ypl:CH46_4398"/>
<sequence length="109" mass="13003">MLTFFAKYYFDLFFNKEKNRKEKEITTRLEKRISKLEKENISLRDDLIKCKLEHIDEVMRIERSLNTQLKTNYKNNNNENLWAGIDDIIKTIECVSIESKIGGVKTNLK</sequence>
<reference evidence="2 4" key="1">
    <citation type="journal article" date="2004" name="DNA Res.">
        <title>Complete genome sequence of Yersinia pestis strain 91001, an isolate avirulent to humans.</title>
        <authorList>
            <person name="Song Y."/>
            <person name="Tong Z."/>
            <person name="Wang J."/>
            <person name="Wang L."/>
            <person name="Guo Z."/>
            <person name="Han Y."/>
            <person name="Zhang J."/>
            <person name="Pei D."/>
            <person name="Zhou D."/>
            <person name="Qin H."/>
            <person name="Pang X."/>
            <person name="Han Y."/>
            <person name="Zhai J."/>
            <person name="Li M."/>
            <person name="Cui B."/>
            <person name="Qi Z."/>
            <person name="Jin L."/>
            <person name="Dai R."/>
            <person name="Chen F."/>
            <person name="Li S."/>
            <person name="Ye C."/>
            <person name="Du Z."/>
            <person name="Lin W."/>
            <person name="Wang J."/>
            <person name="Yu J."/>
            <person name="Yang H."/>
            <person name="Wang J."/>
            <person name="Huang P."/>
            <person name="Yang R."/>
        </authorList>
    </citation>
    <scope>NUCLEOTIDE SEQUENCE [LARGE SCALE GENOMIC DNA]</scope>
    <source>
        <strain evidence="2">91001</strain>
        <strain evidence="4">91001 / Biovar Mediaevalis</strain>
        <plasmid evidence="4">Plasmid pCD1</plasmid>
    </source>
</reference>
<keyword evidence="2" id="KW-0614">Plasmid</keyword>
<geneLocation type="plasmid" evidence="2 4">
    <name>pCD1</name>
</geneLocation>
<evidence type="ECO:0000313" key="5">
    <source>
        <dbReference type="Proteomes" id="UP000251879"/>
    </source>
</evidence>
<protein>
    <submittedName>
        <fullName evidence="2">Uncharacterized protein</fullName>
    </submittedName>
</protein>
<dbReference type="Proteomes" id="UP000251879">
    <property type="component" value="Unassembled WGS sequence"/>
</dbReference>
<organism evidence="2 4">
    <name type="scientific">Yersinia pestis</name>
    <dbReference type="NCBI Taxonomy" id="632"/>
    <lineage>
        <taxon>Bacteria</taxon>
        <taxon>Pseudomonadati</taxon>
        <taxon>Pseudomonadota</taxon>
        <taxon>Gammaproteobacteria</taxon>
        <taxon>Enterobacterales</taxon>
        <taxon>Yersiniaceae</taxon>
        <taxon>Yersinia</taxon>
    </lineage>
</organism>
<reference evidence="2" key="2">
    <citation type="journal article" date="2004" name="J. Bacteriol.">
        <title>Genetics of metabolic variations between Yersinia pestis biovars and the proposal of a new biovar, microtus.</title>
        <authorList>
            <person name="Zhou D."/>
            <person name="Tong Z."/>
            <person name="Song Y."/>
            <person name="Han Y."/>
            <person name="Pei D."/>
            <person name="Pang X."/>
            <person name="Zhai J."/>
            <person name="Li M."/>
            <person name="Cui B."/>
            <person name="Qi Z."/>
            <person name="Jin L."/>
            <person name="Dai R."/>
            <person name="Du Z."/>
            <person name="Wang J."/>
            <person name="Guo Z."/>
            <person name="Wang J."/>
            <person name="Huang P."/>
            <person name="Yang R."/>
        </authorList>
    </citation>
    <scope>NUCLEOTIDE SEQUENCE</scope>
    <source>
        <strain evidence="2">91001</strain>
    </source>
</reference>
<reference evidence="3 5" key="3">
    <citation type="submission" date="2018-06" db="EMBL/GenBank/DDBJ databases">
        <authorList>
            <consortium name="Pathogen Informatics"/>
            <person name="Doyle S."/>
        </authorList>
    </citation>
    <scope>NUCLEOTIDE SEQUENCE [LARGE SCALE GENOMIC DNA]</scope>
    <source>
        <strain evidence="3 5">NCTC5923</strain>
    </source>
</reference>
<evidence type="ECO:0000313" key="4">
    <source>
        <dbReference type="Proteomes" id="UP000001019"/>
    </source>
</evidence>
<gene>
    <name evidence="2" type="ordered locus">YP_pCD90</name>
    <name evidence="3" type="ORF">NCTC5923_04252</name>
</gene>
<evidence type="ECO:0000313" key="3">
    <source>
        <dbReference type="EMBL" id="SQA49022.1"/>
    </source>
</evidence>
<dbReference type="Proteomes" id="UP000001019">
    <property type="component" value="Plasmid pCD1"/>
</dbReference>
<accession>A0A3G5KYW3</accession>
<dbReference type="KEGG" id="ypv:BZ15_4353"/>
<dbReference type="RefSeq" id="WP_002229829.1">
    <property type="nucleotide sequence ID" value="NC_004836.1"/>
</dbReference>
<keyword evidence="1" id="KW-0175">Coiled coil</keyword>